<dbReference type="Proteomes" id="UP000177870">
    <property type="component" value="Chromosome"/>
</dbReference>
<sequence length="702" mass="76890">MLHQLLTWIIALALTLSTTLLPIAPASANPVQTENVEVQLISEVINIQPGTPFWVGLHFNINPGWHTYWRNPGDSGLGATLKWTLPPGFEVGDIIWPYPQRLPLEPLMNFGYEEEVTLLSQITPPANLATPDSLQLRVKADWLVCEVNCIPEEGTFNLTLPITSRPPLVNQNWAQVFEQARQALPKPSPWKVTVTIEPQDLTLQVEAPEMEEAQIQEVTFFPHQDGIISNPAPQNAELNQDGISLRLQRGYLRKLDPITGVLVIRESLDNQSVVQAFTIEAAVSNEIGKTAPTPTQPRWEVLLLALLGGIILNLMPCVFPVLSLKALNIVQKSQKSPKQVRRHAIAFTAGILVSFTVVASVLLILRSLGQQIGWGFQLQSPVFVTLMAYLMFAVGLSLSGVFIFGAFIMGIGQRLTTRSGYIGEFFTGVFATVVATPCTAPFMATALGVALTQSVPIAIAIFEMLGLGLALPYLAISFTPGLQRILPKPGAWMETFQQFLAFPMYAATAWLIWVLAQQTGTNGLAAALAGLILIAFATWLHQKTRLLPPLGKHLGSICALVALGFSLSLAQASTTTPTALTHNQNQGIKWQPYTAERLVKLRESGSPVFLNFSASWCITCLVNDRVALNQPETIAAFESKKIALLKADWTNRDPAITKALESFGRSGVPLYVLYPPDSEFTQPIILPQILSPEQVQRAIKNL</sequence>
<dbReference type="GO" id="GO:0045454">
    <property type="term" value="P:cell redox homeostasis"/>
    <property type="evidence" value="ECO:0007669"/>
    <property type="project" value="TreeGrafter"/>
</dbReference>
<dbReference type="InterPro" id="IPR035671">
    <property type="entry name" value="DsbD_gamma"/>
</dbReference>
<feature type="signal peptide" evidence="7">
    <location>
        <begin position="1"/>
        <end position="28"/>
    </location>
</feature>
<evidence type="ECO:0000313" key="9">
    <source>
        <dbReference type="EMBL" id="AOX02202.1"/>
    </source>
</evidence>
<evidence type="ECO:0000256" key="3">
    <source>
        <dbReference type="ARBA" id="ARBA00022692"/>
    </source>
</evidence>
<dbReference type="KEGG" id="mpro:BJP34_24645"/>
<keyword evidence="2" id="KW-1003">Cell membrane</keyword>
<dbReference type="STRING" id="1458985.BJP34_24645"/>
<evidence type="ECO:0000256" key="4">
    <source>
        <dbReference type="ARBA" id="ARBA00022989"/>
    </source>
</evidence>
<dbReference type="RefSeq" id="WP_070394623.1">
    <property type="nucleotide sequence ID" value="NZ_CP017599.1"/>
</dbReference>
<dbReference type="GO" id="GO:0015035">
    <property type="term" value="F:protein-disulfide reductase activity"/>
    <property type="evidence" value="ECO:0007669"/>
    <property type="project" value="TreeGrafter"/>
</dbReference>
<dbReference type="Pfam" id="PF02683">
    <property type="entry name" value="DsbD_TM"/>
    <property type="match status" value="1"/>
</dbReference>
<feature type="transmembrane region" description="Helical" evidence="6">
    <location>
        <begin position="522"/>
        <end position="541"/>
    </location>
</feature>
<feature type="transmembrane region" description="Helical" evidence="6">
    <location>
        <begin position="499"/>
        <end position="516"/>
    </location>
</feature>
<protein>
    <submittedName>
        <fullName evidence="9">Thiol:disulfide interchange protein</fullName>
    </submittedName>
</protein>
<evidence type="ECO:0000259" key="8">
    <source>
        <dbReference type="PROSITE" id="PS51352"/>
    </source>
</evidence>
<gene>
    <name evidence="9" type="ORF">BJP34_24645</name>
</gene>
<dbReference type="OrthoDB" id="9811036at2"/>
<evidence type="ECO:0000256" key="5">
    <source>
        <dbReference type="ARBA" id="ARBA00023136"/>
    </source>
</evidence>
<dbReference type="Gene3D" id="3.40.30.10">
    <property type="entry name" value="Glutaredoxin"/>
    <property type="match status" value="1"/>
</dbReference>
<dbReference type="InterPro" id="IPR013766">
    <property type="entry name" value="Thioredoxin_domain"/>
</dbReference>
<reference evidence="10" key="1">
    <citation type="submission" date="2016-10" db="EMBL/GenBank/DDBJ databases">
        <title>Comparative genomics uncovers the prolific and rare metabolic potential of the cyanobacterial genus Moorea.</title>
        <authorList>
            <person name="Leao T."/>
            <person name="Castelao G."/>
            <person name="Korobeynikov A."/>
            <person name="Monroe E.A."/>
            <person name="Podell S."/>
            <person name="Glukhov E."/>
            <person name="Allen E."/>
            <person name="Gerwick W.H."/>
            <person name="Gerwick L."/>
        </authorList>
    </citation>
    <scope>NUCLEOTIDE SEQUENCE [LARGE SCALE GENOMIC DNA]</scope>
    <source>
        <strain evidence="10">PAL-8-15-08-1</strain>
    </source>
</reference>
<dbReference type="GO" id="GO:0017004">
    <property type="term" value="P:cytochrome complex assembly"/>
    <property type="evidence" value="ECO:0007669"/>
    <property type="project" value="InterPro"/>
</dbReference>
<dbReference type="AlphaFoldDB" id="A0A1D8TX38"/>
<feature type="chain" id="PRO_5009438888" evidence="7">
    <location>
        <begin position="29"/>
        <end position="702"/>
    </location>
</feature>
<feature type="domain" description="Thioredoxin" evidence="8">
    <location>
        <begin position="570"/>
        <end position="702"/>
    </location>
</feature>
<evidence type="ECO:0000256" key="6">
    <source>
        <dbReference type="SAM" id="Phobius"/>
    </source>
</evidence>
<feature type="transmembrane region" description="Helical" evidence="6">
    <location>
        <begin position="421"/>
        <end position="451"/>
    </location>
</feature>
<feature type="transmembrane region" description="Helical" evidence="6">
    <location>
        <begin position="457"/>
        <end position="478"/>
    </location>
</feature>
<keyword evidence="3 6" id="KW-0812">Transmembrane</keyword>
<dbReference type="PANTHER" id="PTHR32234:SF3">
    <property type="entry name" value="SUPPRESSION OF COPPER SENSITIVITY PROTEIN"/>
    <property type="match status" value="1"/>
</dbReference>
<dbReference type="EMBL" id="CP017599">
    <property type="protein sequence ID" value="AOX02202.1"/>
    <property type="molecule type" value="Genomic_DNA"/>
</dbReference>
<dbReference type="PROSITE" id="PS51352">
    <property type="entry name" value="THIOREDOXIN_2"/>
    <property type="match status" value="1"/>
</dbReference>
<dbReference type="InterPro" id="IPR036249">
    <property type="entry name" value="Thioredoxin-like_sf"/>
</dbReference>
<dbReference type="Pfam" id="PF11412">
    <property type="entry name" value="DsbD_N"/>
    <property type="match status" value="1"/>
</dbReference>
<evidence type="ECO:0000256" key="2">
    <source>
        <dbReference type="ARBA" id="ARBA00022475"/>
    </source>
</evidence>
<keyword evidence="5 6" id="KW-0472">Membrane</keyword>
<feature type="transmembrane region" description="Helical" evidence="6">
    <location>
        <begin position="301"/>
        <end position="324"/>
    </location>
</feature>
<feature type="transmembrane region" description="Helical" evidence="6">
    <location>
        <begin position="344"/>
        <end position="366"/>
    </location>
</feature>
<dbReference type="InterPro" id="IPR003834">
    <property type="entry name" value="Cyt_c_assmbl_TM_dom"/>
</dbReference>
<dbReference type="Pfam" id="PF13899">
    <property type="entry name" value="Thioredoxin_7"/>
    <property type="match status" value="1"/>
</dbReference>
<keyword evidence="7" id="KW-0732">Signal</keyword>
<keyword evidence="4 6" id="KW-1133">Transmembrane helix</keyword>
<evidence type="ECO:0000256" key="1">
    <source>
        <dbReference type="ARBA" id="ARBA00004651"/>
    </source>
</evidence>
<evidence type="ECO:0000256" key="7">
    <source>
        <dbReference type="SAM" id="SignalP"/>
    </source>
</evidence>
<dbReference type="SUPFAM" id="SSF52833">
    <property type="entry name" value="Thioredoxin-like"/>
    <property type="match status" value="1"/>
</dbReference>
<dbReference type="PANTHER" id="PTHR32234">
    <property type="entry name" value="THIOL:DISULFIDE INTERCHANGE PROTEIN DSBD"/>
    <property type="match status" value="1"/>
</dbReference>
<name>A0A1D8TX38_9CYAN</name>
<dbReference type="GO" id="GO:0005886">
    <property type="term" value="C:plasma membrane"/>
    <property type="evidence" value="ECO:0007669"/>
    <property type="project" value="UniProtKB-SubCell"/>
</dbReference>
<proteinExistence type="predicted"/>
<dbReference type="InterPro" id="IPR028250">
    <property type="entry name" value="DsbDN"/>
</dbReference>
<dbReference type="CDD" id="cd02953">
    <property type="entry name" value="DsbDgamma"/>
    <property type="match status" value="1"/>
</dbReference>
<accession>A0A1D8TX38</accession>
<organism evidence="9 10">
    <name type="scientific">Moorena producens PAL-8-15-08-1</name>
    <dbReference type="NCBI Taxonomy" id="1458985"/>
    <lineage>
        <taxon>Bacteria</taxon>
        <taxon>Bacillati</taxon>
        <taxon>Cyanobacteriota</taxon>
        <taxon>Cyanophyceae</taxon>
        <taxon>Coleofasciculales</taxon>
        <taxon>Coleofasciculaceae</taxon>
        <taxon>Moorena</taxon>
    </lineage>
</organism>
<feature type="transmembrane region" description="Helical" evidence="6">
    <location>
        <begin position="386"/>
        <end position="409"/>
    </location>
</feature>
<comment type="subcellular location">
    <subcellularLocation>
        <location evidence="1">Cell membrane</location>
        <topology evidence="1">Multi-pass membrane protein</topology>
    </subcellularLocation>
</comment>
<evidence type="ECO:0000313" key="10">
    <source>
        <dbReference type="Proteomes" id="UP000177870"/>
    </source>
</evidence>